<sequence length="230" mass="26109">MQFEPRPLPYQYGQLSEAASYSPNNHNISISLQYDLIRLHQEKNILSKGLADCVTYLKALREKQAKNGRQLNMEPPVPQKKRKKLQQTNRHLDSEIRNRERNEWVFLNNLQACETNIFLANMKAYHLANASIHASESTYTPTLCSYSGSETTELTWDGWTDEAVVSPFQQKGSNPFVDDLASDACAEDHRRDSAILKDAKCPTPLSRDAVELSNALPVLPNTAQSQFRRS</sequence>
<protein>
    <submittedName>
        <fullName evidence="1">Uncharacterized protein</fullName>
    </submittedName>
</protein>
<keyword evidence="2" id="KW-1185">Reference proteome</keyword>
<evidence type="ECO:0000313" key="1">
    <source>
        <dbReference type="EMBL" id="KAF2631219.1"/>
    </source>
</evidence>
<gene>
    <name evidence="1" type="ORF">BU25DRAFT_226215</name>
</gene>
<dbReference type="EMBL" id="MU006705">
    <property type="protein sequence ID" value="KAF2631219.1"/>
    <property type="molecule type" value="Genomic_DNA"/>
</dbReference>
<proteinExistence type="predicted"/>
<organism evidence="1 2">
    <name type="scientific">Macroventuria anomochaeta</name>
    <dbReference type="NCBI Taxonomy" id="301207"/>
    <lineage>
        <taxon>Eukaryota</taxon>
        <taxon>Fungi</taxon>
        <taxon>Dikarya</taxon>
        <taxon>Ascomycota</taxon>
        <taxon>Pezizomycotina</taxon>
        <taxon>Dothideomycetes</taxon>
        <taxon>Pleosporomycetidae</taxon>
        <taxon>Pleosporales</taxon>
        <taxon>Pleosporineae</taxon>
        <taxon>Didymellaceae</taxon>
        <taxon>Macroventuria</taxon>
    </lineage>
</organism>
<reference evidence="1" key="1">
    <citation type="journal article" date="2020" name="Stud. Mycol.">
        <title>101 Dothideomycetes genomes: a test case for predicting lifestyles and emergence of pathogens.</title>
        <authorList>
            <person name="Haridas S."/>
            <person name="Albert R."/>
            <person name="Binder M."/>
            <person name="Bloem J."/>
            <person name="Labutti K."/>
            <person name="Salamov A."/>
            <person name="Andreopoulos B."/>
            <person name="Baker S."/>
            <person name="Barry K."/>
            <person name="Bills G."/>
            <person name="Bluhm B."/>
            <person name="Cannon C."/>
            <person name="Castanera R."/>
            <person name="Culley D."/>
            <person name="Daum C."/>
            <person name="Ezra D."/>
            <person name="Gonzalez J."/>
            <person name="Henrissat B."/>
            <person name="Kuo A."/>
            <person name="Liang C."/>
            <person name="Lipzen A."/>
            <person name="Lutzoni F."/>
            <person name="Magnuson J."/>
            <person name="Mondo S."/>
            <person name="Nolan M."/>
            <person name="Ohm R."/>
            <person name="Pangilinan J."/>
            <person name="Park H.-J."/>
            <person name="Ramirez L."/>
            <person name="Alfaro M."/>
            <person name="Sun H."/>
            <person name="Tritt A."/>
            <person name="Yoshinaga Y."/>
            <person name="Zwiers L.-H."/>
            <person name="Turgeon B."/>
            <person name="Goodwin S."/>
            <person name="Spatafora J."/>
            <person name="Crous P."/>
            <person name="Grigoriev I."/>
        </authorList>
    </citation>
    <scope>NUCLEOTIDE SEQUENCE</scope>
    <source>
        <strain evidence="1">CBS 525.71</strain>
    </source>
</reference>
<name>A0ACB6SAY7_9PLEO</name>
<accession>A0ACB6SAY7</accession>
<evidence type="ECO:0000313" key="2">
    <source>
        <dbReference type="Proteomes" id="UP000799754"/>
    </source>
</evidence>
<dbReference type="Proteomes" id="UP000799754">
    <property type="component" value="Unassembled WGS sequence"/>
</dbReference>
<comment type="caution">
    <text evidence="1">The sequence shown here is derived from an EMBL/GenBank/DDBJ whole genome shotgun (WGS) entry which is preliminary data.</text>
</comment>